<feature type="compositionally biased region" description="Basic residues" evidence="3">
    <location>
        <begin position="12"/>
        <end position="24"/>
    </location>
</feature>
<dbReference type="GO" id="GO:0003677">
    <property type="term" value="F:DNA binding"/>
    <property type="evidence" value="ECO:0007669"/>
    <property type="project" value="UniProtKB-KW"/>
</dbReference>
<evidence type="ECO:0000313" key="4">
    <source>
        <dbReference type="EMBL" id="OUJ18512.1"/>
    </source>
</evidence>
<dbReference type="EMBL" id="MRZU01000004">
    <property type="protein sequence ID" value="OUJ18512.1"/>
    <property type="molecule type" value="Genomic_DNA"/>
</dbReference>
<evidence type="ECO:0000256" key="1">
    <source>
        <dbReference type="ARBA" id="ARBA00009350"/>
    </source>
</evidence>
<sequence length="113" mass="13047">MEEDNEKNQGSGRKRRGRPRRPRKVGWTPNVNIFKPRGVPAREQDEIIVTVEEMEAIRLIDIEDLTQKEAAEKMRVSRRSFWNDLNSGREKIAKALTKGKAIVIRGGDYSVDR</sequence>
<evidence type="ECO:0000256" key="2">
    <source>
        <dbReference type="HAMAP-Rule" id="MF_00674"/>
    </source>
</evidence>
<dbReference type="Proteomes" id="UP000195137">
    <property type="component" value="Unassembled WGS sequence"/>
</dbReference>
<dbReference type="InterPro" id="IPR002852">
    <property type="entry name" value="UPF0251"/>
</dbReference>
<name>A0A1Y3GAN5_9EURY</name>
<evidence type="ECO:0000256" key="3">
    <source>
        <dbReference type="SAM" id="MobiDB-lite"/>
    </source>
</evidence>
<keyword evidence="5" id="KW-1185">Reference proteome</keyword>
<dbReference type="Gene3D" id="1.10.10.10">
    <property type="entry name" value="Winged helix-like DNA-binding domain superfamily/Winged helix DNA-binding domain"/>
    <property type="match status" value="1"/>
</dbReference>
<evidence type="ECO:0000313" key="5">
    <source>
        <dbReference type="Proteomes" id="UP000195137"/>
    </source>
</evidence>
<reference evidence="4 5" key="1">
    <citation type="submission" date="2016-12" db="EMBL/GenBank/DDBJ databases">
        <title>Discovery of methanogenic haloarchaea.</title>
        <authorList>
            <person name="Sorokin D.Y."/>
            <person name="Makarova K.S."/>
            <person name="Abbas B."/>
            <person name="Ferrer M."/>
            <person name="Golyshin P.N."/>
        </authorList>
    </citation>
    <scope>NUCLEOTIDE SEQUENCE [LARGE SCALE GENOMIC DNA]</scope>
    <source>
        <strain evidence="4">AMET1</strain>
    </source>
</reference>
<proteinExistence type="inferred from homology"/>
<comment type="similarity">
    <text evidence="1 2">Belongs to the UPF0251 family.</text>
</comment>
<dbReference type="InterPro" id="IPR036388">
    <property type="entry name" value="WH-like_DNA-bd_sf"/>
</dbReference>
<gene>
    <name evidence="4" type="ORF">AMET1_1431</name>
</gene>
<dbReference type="PANTHER" id="PTHR37478">
    <property type="match status" value="1"/>
</dbReference>
<dbReference type="InterPro" id="IPR013324">
    <property type="entry name" value="RNA_pol_sigma_r3/r4-like"/>
</dbReference>
<protein>
    <recommendedName>
        <fullName evidence="2">UPF0251 protein AMET1_1431</fullName>
    </recommendedName>
</protein>
<feature type="region of interest" description="Disordered" evidence="3">
    <location>
        <begin position="1"/>
        <end position="31"/>
    </location>
</feature>
<organism evidence="4 5">
    <name type="scientific">Methanonatronarchaeum thermophilum</name>
    <dbReference type="NCBI Taxonomy" id="1927129"/>
    <lineage>
        <taxon>Archaea</taxon>
        <taxon>Methanobacteriati</taxon>
        <taxon>Methanobacteriota</taxon>
        <taxon>Methanonatronarchaeia</taxon>
        <taxon>Methanonatronarchaeales</taxon>
        <taxon>Methanonatronarchaeaceae</taxon>
        <taxon>Methanonatronarchaeum</taxon>
    </lineage>
</organism>
<accession>A0A1Y3GAN5</accession>
<dbReference type="PANTHER" id="PTHR37478:SF2">
    <property type="entry name" value="UPF0251 PROTEIN TK0562"/>
    <property type="match status" value="1"/>
</dbReference>
<dbReference type="AlphaFoldDB" id="A0A1Y3GAN5"/>
<comment type="caution">
    <text evidence="4">The sequence shown here is derived from an EMBL/GenBank/DDBJ whole genome shotgun (WGS) entry which is preliminary data.</text>
</comment>
<dbReference type="SUPFAM" id="SSF88659">
    <property type="entry name" value="Sigma3 and sigma4 domains of RNA polymerase sigma factors"/>
    <property type="match status" value="1"/>
</dbReference>
<keyword evidence="4" id="KW-0238">DNA-binding</keyword>
<dbReference type="HAMAP" id="MF_00674">
    <property type="entry name" value="UPF0251"/>
    <property type="match status" value="1"/>
</dbReference>
<dbReference type="RefSeq" id="WP_086637780.1">
    <property type="nucleotide sequence ID" value="NZ_MRZU01000004.1"/>
</dbReference>
<dbReference type="Pfam" id="PF02001">
    <property type="entry name" value="DUF134"/>
    <property type="match status" value="1"/>
</dbReference>
<dbReference type="OrthoDB" id="74471at2157"/>